<sequence>MGKVTCRGKVCVDEETGAVFFLPDPECSPKDYVKVKEASAEQGIAMLKPNYPNKKIKK</sequence>
<comment type="caution">
    <text evidence="1">The sequence shown here is derived from an EMBL/GenBank/DDBJ whole genome shotgun (WGS) entry which is preliminary data.</text>
</comment>
<proteinExistence type="predicted"/>
<evidence type="ECO:0000313" key="1">
    <source>
        <dbReference type="EMBL" id="GAI67443.1"/>
    </source>
</evidence>
<accession>X1QGU7</accession>
<gene>
    <name evidence="1" type="ORF">S12H4_02621</name>
</gene>
<organism evidence="1">
    <name type="scientific">marine sediment metagenome</name>
    <dbReference type="NCBI Taxonomy" id="412755"/>
    <lineage>
        <taxon>unclassified sequences</taxon>
        <taxon>metagenomes</taxon>
        <taxon>ecological metagenomes</taxon>
    </lineage>
</organism>
<dbReference type="AlphaFoldDB" id="X1QGU7"/>
<protein>
    <submittedName>
        <fullName evidence="1">Uncharacterized protein</fullName>
    </submittedName>
</protein>
<reference evidence="1" key="1">
    <citation type="journal article" date="2014" name="Front. Microbiol.">
        <title>High frequency of phylogenetically diverse reductive dehalogenase-homologous genes in deep subseafloor sedimentary metagenomes.</title>
        <authorList>
            <person name="Kawai M."/>
            <person name="Futagami T."/>
            <person name="Toyoda A."/>
            <person name="Takaki Y."/>
            <person name="Nishi S."/>
            <person name="Hori S."/>
            <person name="Arai W."/>
            <person name="Tsubouchi T."/>
            <person name="Morono Y."/>
            <person name="Uchiyama I."/>
            <person name="Ito T."/>
            <person name="Fujiyama A."/>
            <person name="Inagaki F."/>
            <person name="Takami H."/>
        </authorList>
    </citation>
    <scope>NUCLEOTIDE SEQUENCE</scope>
    <source>
        <strain evidence="1">Expedition CK06-06</strain>
    </source>
</reference>
<name>X1QGU7_9ZZZZ</name>
<dbReference type="EMBL" id="BARW01000661">
    <property type="protein sequence ID" value="GAI67443.1"/>
    <property type="molecule type" value="Genomic_DNA"/>
</dbReference>